<keyword evidence="1" id="KW-0472">Membrane</keyword>
<sequence length="264" mass="31424">MLVSLFSYNVNISSVLIPSKAFAWIALILLWFKLNISNRSRLFNAGVDSERSEECIDFTMIITSRNNAPISNYGGGFRCKSEYPWCIIEFSKKSRKTKKKMTEKREFLRKTSFRPNRFFIWFRQLKFSIFLIVLIVIKKNPKSLVTIFFYECLKFEFIRNMSKLRKFASNFVVGKSFSINFSLNICKKNFTGFRQKLFMNCHFLYTNEIFNFPKNFFLKHNFFLLAFEVQILTKIRQNYEYLQIILPLKHKLPFSPTTGNYILG</sequence>
<name>A0A6G0T110_APHGL</name>
<proteinExistence type="predicted"/>
<dbReference type="EMBL" id="VYZN01000079">
    <property type="protein sequence ID" value="KAE9523611.1"/>
    <property type="molecule type" value="Genomic_DNA"/>
</dbReference>
<keyword evidence="1" id="KW-0812">Transmembrane</keyword>
<accession>A0A6G0T110</accession>
<organism evidence="2 3">
    <name type="scientific">Aphis glycines</name>
    <name type="common">Soybean aphid</name>
    <dbReference type="NCBI Taxonomy" id="307491"/>
    <lineage>
        <taxon>Eukaryota</taxon>
        <taxon>Metazoa</taxon>
        <taxon>Ecdysozoa</taxon>
        <taxon>Arthropoda</taxon>
        <taxon>Hexapoda</taxon>
        <taxon>Insecta</taxon>
        <taxon>Pterygota</taxon>
        <taxon>Neoptera</taxon>
        <taxon>Paraneoptera</taxon>
        <taxon>Hemiptera</taxon>
        <taxon>Sternorrhyncha</taxon>
        <taxon>Aphidomorpha</taxon>
        <taxon>Aphidoidea</taxon>
        <taxon>Aphididae</taxon>
        <taxon>Aphidini</taxon>
        <taxon>Aphis</taxon>
        <taxon>Aphis</taxon>
    </lineage>
</organism>
<evidence type="ECO:0000313" key="2">
    <source>
        <dbReference type="EMBL" id="KAE9523611.1"/>
    </source>
</evidence>
<reference evidence="2 3" key="1">
    <citation type="submission" date="2019-08" db="EMBL/GenBank/DDBJ databases">
        <title>The genome of the soybean aphid Biotype 1, its phylome, world population structure and adaptation to the North American continent.</title>
        <authorList>
            <person name="Giordano R."/>
            <person name="Donthu R.K."/>
            <person name="Hernandez A.G."/>
            <person name="Wright C.L."/>
            <person name="Zimin A.V."/>
        </authorList>
    </citation>
    <scope>NUCLEOTIDE SEQUENCE [LARGE SCALE GENOMIC DNA]</scope>
    <source>
        <tissue evidence="2">Whole aphids</tissue>
    </source>
</reference>
<dbReference type="AlphaFoldDB" id="A0A6G0T110"/>
<gene>
    <name evidence="2" type="ORF">AGLY_016163</name>
</gene>
<evidence type="ECO:0000256" key="1">
    <source>
        <dbReference type="SAM" id="Phobius"/>
    </source>
</evidence>
<keyword evidence="1" id="KW-1133">Transmembrane helix</keyword>
<feature type="transmembrane region" description="Helical" evidence="1">
    <location>
        <begin position="118"/>
        <end position="137"/>
    </location>
</feature>
<feature type="transmembrane region" description="Helical" evidence="1">
    <location>
        <begin position="12"/>
        <end position="32"/>
    </location>
</feature>
<keyword evidence="3" id="KW-1185">Reference proteome</keyword>
<evidence type="ECO:0000313" key="3">
    <source>
        <dbReference type="Proteomes" id="UP000475862"/>
    </source>
</evidence>
<comment type="caution">
    <text evidence="2">The sequence shown here is derived from an EMBL/GenBank/DDBJ whole genome shotgun (WGS) entry which is preliminary data.</text>
</comment>
<dbReference type="Proteomes" id="UP000475862">
    <property type="component" value="Unassembled WGS sequence"/>
</dbReference>
<protein>
    <submittedName>
        <fullName evidence="2">Uncharacterized protein</fullName>
    </submittedName>
</protein>